<evidence type="ECO:0000256" key="2">
    <source>
        <dbReference type="ARBA" id="ARBA00023315"/>
    </source>
</evidence>
<reference evidence="4 5" key="1">
    <citation type="submission" date="2018-07" db="EMBL/GenBank/DDBJ databases">
        <title>Genome sequencing of rice bacterial endophytes.</title>
        <authorList>
            <person name="Venturi V."/>
        </authorList>
    </citation>
    <scope>NUCLEOTIDE SEQUENCE [LARGE SCALE GENOMIC DNA]</scope>
    <source>
        <strain evidence="4 5">E2333</strain>
    </source>
</reference>
<protein>
    <submittedName>
        <fullName evidence="4">Ribosomal protein S18 acetylase RimI-like enzyme</fullName>
    </submittedName>
</protein>
<evidence type="ECO:0000313" key="4">
    <source>
        <dbReference type="EMBL" id="RDL16982.1"/>
    </source>
</evidence>
<dbReference type="InterPro" id="IPR050832">
    <property type="entry name" value="Bact_Acetyltransf"/>
</dbReference>
<dbReference type="InterPro" id="IPR016181">
    <property type="entry name" value="Acyl_CoA_acyltransferase"/>
</dbReference>
<accession>A0A370SBC5</accession>
<keyword evidence="4" id="KW-0687">Ribonucleoprotein</keyword>
<dbReference type="GO" id="GO:0005840">
    <property type="term" value="C:ribosome"/>
    <property type="evidence" value="ECO:0007669"/>
    <property type="project" value="UniProtKB-KW"/>
</dbReference>
<dbReference type="PROSITE" id="PS51186">
    <property type="entry name" value="GNAT"/>
    <property type="match status" value="1"/>
</dbReference>
<evidence type="ECO:0000259" key="3">
    <source>
        <dbReference type="PROSITE" id="PS51186"/>
    </source>
</evidence>
<dbReference type="AlphaFoldDB" id="A0A370SBC5"/>
<dbReference type="RefSeq" id="WP_042560208.1">
    <property type="nucleotide sequence ID" value="NZ_QRAV01000012.1"/>
</dbReference>
<feature type="domain" description="N-acetyltransferase" evidence="3">
    <location>
        <begin position="5"/>
        <end position="158"/>
    </location>
</feature>
<dbReference type="InterPro" id="IPR000182">
    <property type="entry name" value="GNAT_dom"/>
</dbReference>
<name>A0A370SBC5_PSEJE</name>
<dbReference type="CDD" id="cd04301">
    <property type="entry name" value="NAT_SF"/>
    <property type="match status" value="1"/>
</dbReference>
<dbReference type="PANTHER" id="PTHR43877">
    <property type="entry name" value="AMINOALKYLPHOSPHONATE N-ACETYLTRANSFERASE-RELATED-RELATED"/>
    <property type="match status" value="1"/>
</dbReference>
<evidence type="ECO:0000256" key="1">
    <source>
        <dbReference type="ARBA" id="ARBA00022679"/>
    </source>
</evidence>
<sequence>MQAPVCIRPAILADVGIISRIIERSIRFGCALDHRNDPLIVSDWTRQQSADFISAWLANPHFYLSIAMLADKPVGIGMARLDGDVVLCHVQPESFRRGVGRALMNDLEGWLRVRGVRTVHLNSTRTGEAFYRHLGYRESAPSLAHNGLQILPMAKPLAMSG</sequence>
<dbReference type="Gene3D" id="3.40.630.30">
    <property type="match status" value="1"/>
</dbReference>
<keyword evidence="4" id="KW-0689">Ribosomal protein</keyword>
<dbReference type="Pfam" id="PF13673">
    <property type="entry name" value="Acetyltransf_10"/>
    <property type="match status" value="1"/>
</dbReference>
<dbReference type="SUPFAM" id="SSF55729">
    <property type="entry name" value="Acyl-CoA N-acyltransferases (Nat)"/>
    <property type="match status" value="1"/>
</dbReference>
<organism evidence="4 5">
    <name type="scientific">Pseudomonas jessenii</name>
    <dbReference type="NCBI Taxonomy" id="77298"/>
    <lineage>
        <taxon>Bacteria</taxon>
        <taxon>Pseudomonadati</taxon>
        <taxon>Pseudomonadota</taxon>
        <taxon>Gammaproteobacteria</taxon>
        <taxon>Pseudomonadales</taxon>
        <taxon>Pseudomonadaceae</taxon>
        <taxon>Pseudomonas</taxon>
    </lineage>
</organism>
<comment type="caution">
    <text evidence="4">The sequence shown here is derived from an EMBL/GenBank/DDBJ whole genome shotgun (WGS) entry which is preliminary data.</text>
</comment>
<keyword evidence="1" id="KW-0808">Transferase</keyword>
<dbReference type="GO" id="GO:0016747">
    <property type="term" value="F:acyltransferase activity, transferring groups other than amino-acyl groups"/>
    <property type="evidence" value="ECO:0007669"/>
    <property type="project" value="InterPro"/>
</dbReference>
<gene>
    <name evidence="4" type="ORF">DEU51_112169</name>
</gene>
<dbReference type="EMBL" id="QRAV01000012">
    <property type="protein sequence ID" value="RDL16982.1"/>
    <property type="molecule type" value="Genomic_DNA"/>
</dbReference>
<proteinExistence type="predicted"/>
<evidence type="ECO:0000313" key="5">
    <source>
        <dbReference type="Proteomes" id="UP000255365"/>
    </source>
</evidence>
<keyword evidence="2" id="KW-0012">Acyltransferase</keyword>
<dbReference type="Proteomes" id="UP000255365">
    <property type="component" value="Unassembled WGS sequence"/>
</dbReference>